<proteinExistence type="predicted"/>
<organism evidence="1">
    <name type="scientific">Siphoviridae sp. ctM3g2</name>
    <dbReference type="NCBI Taxonomy" id="2826255"/>
    <lineage>
        <taxon>Viruses</taxon>
        <taxon>Duplodnaviria</taxon>
        <taxon>Heunggongvirae</taxon>
        <taxon>Uroviricota</taxon>
        <taxon>Caudoviricetes</taxon>
    </lineage>
</organism>
<sequence length="121" mass="13932">MTKELLEQYPDICAEIEELKAKDSAAVSDVVQASADEFPFNLHSVTVQGLPNPKHAERIRELEVQKAEIEAFVSRLAYRPQKLARCVMKHGTRWKVIMREMGGYKSPEALRKEFSRIFKKI</sequence>
<evidence type="ECO:0000313" key="1">
    <source>
        <dbReference type="EMBL" id="DAD73533.1"/>
    </source>
</evidence>
<name>A0A8S5LU22_9CAUD</name>
<dbReference type="EMBL" id="BK014738">
    <property type="protein sequence ID" value="DAD73533.1"/>
    <property type="molecule type" value="Genomic_DNA"/>
</dbReference>
<reference evidence="1" key="1">
    <citation type="journal article" date="2021" name="Proc. Natl. Acad. Sci. U.S.A.">
        <title>A Catalog of Tens of Thousands of Viruses from Human Metagenomes Reveals Hidden Associations with Chronic Diseases.</title>
        <authorList>
            <person name="Tisza M.J."/>
            <person name="Buck C.B."/>
        </authorList>
    </citation>
    <scope>NUCLEOTIDE SEQUENCE</scope>
    <source>
        <strain evidence="1">CtM3g2</strain>
    </source>
</reference>
<protein>
    <submittedName>
        <fullName evidence="1">Uncharacterized protein</fullName>
    </submittedName>
</protein>
<accession>A0A8S5LU22</accession>